<reference evidence="2 3" key="1">
    <citation type="journal article" date="2014" name="Mol. Biol. Evol.">
        <title>Massive expansion of Ubiquitination-related gene families within the Chlamydiae.</title>
        <authorList>
            <person name="Domman D."/>
            <person name="Collingro A."/>
            <person name="Lagkouvardos I."/>
            <person name="Gehre L."/>
            <person name="Weinmaier T."/>
            <person name="Rattei T."/>
            <person name="Subtil A."/>
            <person name="Horn M."/>
        </authorList>
    </citation>
    <scope>NUCLEOTIDE SEQUENCE [LARGE SCALE GENOMIC DNA]</scope>
    <source>
        <strain evidence="2 3">OEW1</strain>
    </source>
</reference>
<dbReference type="EMBL" id="JSAM01000062">
    <property type="protein sequence ID" value="KIA77802.1"/>
    <property type="molecule type" value="Genomic_DNA"/>
</dbReference>
<dbReference type="InterPro" id="IPR010131">
    <property type="entry name" value="MdtP/NodT-like"/>
</dbReference>
<dbReference type="PANTHER" id="PTHR30203">
    <property type="entry name" value="OUTER MEMBRANE CATION EFFLUX PROTEIN"/>
    <property type="match status" value="1"/>
</dbReference>
<gene>
    <name evidence="2" type="ORF">DB43_FS00430</name>
</gene>
<evidence type="ECO:0000313" key="2">
    <source>
        <dbReference type="EMBL" id="KIA77802.1"/>
    </source>
</evidence>
<evidence type="ECO:0008006" key="4">
    <source>
        <dbReference type="Google" id="ProtNLM"/>
    </source>
</evidence>
<keyword evidence="1" id="KW-0175">Coiled coil</keyword>
<proteinExistence type="predicted"/>
<dbReference type="Gene3D" id="1.20.1600.10">
    <property type="entry name" value="Outer membrane efflux proteins (OEP)"/>
    <property type="match status" value="1"/>
</dbReference>
<dbReference type="PANTHER" id="PTHR30203:SF24">
    <property type="entry name" value="BLR4935 PROTEIN"/>
    <property type="match status" value="1"/>
</dbReference>
<comment type="caution">
    <text evidence="2">The sequence shown here is derived from an EMBL/GenBank/DDBJ whole genome shotgun (WGS) entry which is preliminary data.</text>
</comment>
<dbReference type="PATRIC" id="fig|83552.4.peg.1049"/>
<feature type="coiled-coil region" evidence="1">
    <location>
        <begin position="341"/>
        <end position="368"/>
    </location>
</feature>
<dbReference type="Proteomes" id="UP000031307">
    <property type="component" value="Unassembled WGS sequence"/>
</dbReference>
<organism evidence="2 3">
    <name type="scientific">Parachlamydia acanthamoebae</name>
    <dbReference type="NCBI Taxonomy" id="83552"/>
    <lineage>
        <taxon>Bacteria</taxon>
        <taxon>Pseudomonadati</taxon>
        <taxon>Chlamydiota</taxon>
        <taxon>Chlamydiia</taxon>
        <taxon>Parachlamydiales</taxon>
        <taxon>Parachlamydiaceae</taxon>
        <taxon>Parachlamydia</taxon>
    </lineage>
</organism>
<accession>A0A0C1E9E0</accession>
<name>A0A0C1E9E0_9BACT</name>
<dbReference type="OMA" id="DAWQSTM"/>
<dbReference type="AlphaFoldDB" id="A0A0C1E9E0"/>
<dbReference type="RefSeq" id="WP_013925034.1">
    <property type="nucleotide sequence ID" value="NZ_BAWW01000002.1"/>
</dbReference>
<sequence length="458" mass="53173">MASFCCNLIPIAILCLVFGCQKIQRSDDVFVSSALERRLDKIVTWNHKRDHASQIEENIQKLLQEELTVDVAVQIALFNNPNIQATFEEIGISTADLIEAGLFSNPFFDLFVRYPDKRKFVPDIEYSVTASFIDLFLIPLRVKVAKVELEQTTLRVTNDILDLAFDVEQTYYELQAFQQDLKYTLLIVELLSIQNEITLRQRNVYNINRLDFQLIQNHFLESKLEFARVQNEVIRLREKLNRLLGFFEEPQWTISTDPPPINCKGYPIGQLESTAFSERLDLQMARFEVLRLCQKLGIKQWWVYTNGRIGICGERDPDGLDTLGPAFSGEIPLFNYGQAARMRLQAELRQAQDRLASLEIQILSEVREAHKLIFNNLKIIEDYRNRIIPTQNQILVSSEELYNVMGLGIDRLLENKRQQILAFRHYILALRNYWMARVQLDRALGGKLYKISNCGDTK</sequence>
<dbReference type="SUPFAM" id="SSF56954">
    <property type="entry name" value="Outer membrane efflux proteins (OEP)"/>
    <property type="match status" value="1"/>
</dbReference>
<evidence type="ECO:0000256" key="1">
    <source>
        <dbReference type="SAM" id="Coils"/>
    </source>
</evidence>
<evidence type="ECO:0000313" key="3">
    <source>
        <dbReference type="Proteomes" id="UP000031307"/>
    </source>
</evidence>
<protein>
    <recommendedName>
        <fullName evidence="4">Outer membrane efflux protein</fullName>
    </recommendedName>
</protein>
<dbReference type="GO" id="GO:0015562">
    <property type="term" value="F:efflux transmembrane transporter activity"/>
    <property type="evidence" value="ECO:0007669"/>
    <property type="project" value="InterPro"/>
</dbReference>